<accession>A0ABP9QAK6</accession>
<gene>
    <name evidence="2" type="ORF">GCM10023214_20060</name>
</gene>
<evidence type="ECO:0000313" key="3">
    <source>
        <dbReference type="Proteomes" id="UP001500192"/>
    </source>
</evidence>
<organism evidence="2 3">
    <name type="scientific">Amycolatopsis dongchuanensis</name>
    <dbReference type="NCBI Taxonomy" id="1070866"/>
    <lineage>
        <taxon>Bacteria</taxon>
        <taxon>Bacillati</taxon>
        <taxon>Actinomycetota</taxon>
        <taxon>Actinomycetes</taxon>
        <taxon>Pseudonocardiales</taxon>
        <taxon>Pseudonocardiaceae</taxon>
        <taxon>Amycolatopsis</taxon>
    </lineage>
</organism>
<sequence>MTDHNAAFSPARWLPAPKPGVWTKELLRSDGDSFTLLRLGRGAGWELTGGADDRILVLEGDLDDGERRGRGAYRPASGVKVSSEGGCLALVLSGTRLGAPADDVFSPEGWQESSTGVWFRLLLDVTFDEGFDERVVGLSYFEPGSTAPRHPHRTAHRFLFLDGEADDELVFPDGTRQVFQRRRGDFVDYPHPVEHQSFSRTGCLILFLHEPVR</sequence>
<dbReference type="SUPFAM" id="SSF51182">
    <property type="entry name" value="RmlC-like cupins"/>
    <property type="match status" value="1"/>
</dbReference>
<dbReference type="Pfam" id="PF12973">
    <property type="entry name" value="Cupin_7"/>
    <property type="match status" value="1"/>
</dbReference>
<keyword evidence="3" id="KW-1185">Reference proteome</keyword>
<dbReference type="RefSeq" id="WP_346053575.1">
    <property type="nucleotide sequence ID" value="NZ_BAABIB010000046.1"/>
</dbReference>
<evidence type="ECO:0000259" key="1">
    <source>
        <dbReference type="Pfam" id="PF12973"/>
    </source>
</evidence>
<protein>
    <recommendedName>
        <fullName evidence="1">ChrR-like cupin domain-containing protein</fullName>
    </recommendedName>
</protein>
<evidence type="ECO:0000313" key="2">
    <source>
        <dbReference type="EMBL" id="GAA5158650.1"/>
    </source>
</evidence>
<dbReference type="InterPro" id="IPR011051">
    <property type="entry name" value="RmlC_Cupin_sf"/>
</dbReference>
<name>A0ABP9QAK6_9PSEU</name>
<proteinExistence type="predicted"/>
<dbReference type="Proteomes" id="UP001500192">
    <property type="component" value="Unassembled WGS sequence"/>
</dbReference>
<dbReference type="Gene3D" id="2.60.120.10">
    <property type="entry name" value="Jelly Rolls"/>
    <property type="match status" value="2"/>
</dbReference>
<dbReference type="InterPro" id="IPR025979">
    <property type="entry name" value="ChrR-like_cupin_dom"/>
</dbReference>
<comment type="caution">
    <text evidence="2">The sequence shown here is derived from an EMBL/GenBank/DDBJ whole genome shotgun (WGS) entry which is preliminary data.</text>
</comment>
<dbReference type="InterPro" id="IPR014710">
    <property type="entry name" value="RmlC-like_jellyroll"/>
</dbReference>
<reference evidence="3" key="1">
    <citation type="journal article" date="2019" name="Int. J. Syst. Evol. Microbiol.">
        <title>The Global Catalogue of Microorganisms (GCM) 10K type strain sequencing project: providing services to taxonomists for standard genome sequencing and annotation.</title>
        <authorList>
            <consortium name="The Broad Institute Genomics Platform"/>
            <consortium name="The Broad Institute Genome Sequencing Center for Infectious Disease"/>
            <person name="Wu L."/>
            <person name="Ma J."/>
        </authorList>
    </citation>
    <scope>NUCLEOTIDE SEQUENCE [LARGE SCALE GENOMIC DNA]</scope>
    <source>
        <strain evidence="3">JCM 18054</strain>
    </source>
</reference>
<feature type="domain" description="ChrR-like cupin" evidence="1">
    <location>
        <begin position="109"/>
        <end position="212"/>
    </location>
</feature>
<dbReference type="EMBL" id="BAABIB010000046">
    <property type="protein sequence ID" value="GAA5158650.1"/>
    <property type="molecule type" value="Genomic_DNA"/>
</dbReference>